<dbReference type="Gene3D" id="2.40.10.120">
    <property type="match status" value="1"/>
</dbReference>
<protein>
    <submittedName>
        <fullName evidence="1">Uncharacterized protein</fullName>
    </submittedName>
</protein>
<sequence>MAAHEDSVVRVWIEQTNSKGKVDRYKGTGFIVFSDPDLCLIMSCGRNFSGYRDYSRKDVIHAEFNGNMVEAEVVFIDVPQEVSVIRVDRTNTKFRYASNRPPIHWSINEAPLHQIVAILSYMHDPEGLIVYNFALLSQHLKSTYAHSTSPRAVKLDYASVPGNSGSVIVNRSGAVGIHIGAVQESTYFLSLAGVRVALKEQVAKCRLKDSQVEVGGPGLCATNEVRGVRLWGVPVDIEDVWRVVTYNAISFMHRWRKLIEGKTEACWTIGLTTF</sequence>
<reference evidence="1" key="1">
    <citation type="submission" date="2015-04" db="UniProtKB">
        <authorList>
            <consortium name="EnsemblPlants"/>
        </authorList>
    </citation>
    <scope>IDENTIFICATION</scope>
</reference>
<organism evidence="1">
    <name type="scientific">Oryza punctata</name>
    <name type="common">Red rice</name>
    <dbReference type="NCBI Taxonomy" id="4537"/>
    <lineage>
        <taxon>Eukaryota</taxon>
        <taxon>Viridiplantae</taxon>
        <taxon>Streptophyta</taxon>
        <taxon>Embryophyta</taxon>
        <taxon>Tracheophyta</taxon>
        <taxon>Spermatophyta</taxon>
        <taxon>Magnoliopsida</taxon>
        <taxon>Liliopsida</taxon>
        <taxon>Poales</taxon>
        <taxon>Poaceae</taxon>
        <taxon>BOP clade</taxon>
        <taxon>Oryzoideae</taxon>
        <taxon>Oryzeae</taxon>
        <taxon>Oryzinae</taxon>
        <taxon>Oryza</taxon>
    </lineage>
</organism>
<keyword evidence="2" id="KW-1185">Reference proteome</keyword>
<dbReference type="Pfam" id="PF13365">
    <property type="entry name" value="Trypsin_2"/>
    <property type="match status" value="1"/>
</dbReference>
<dbReference type="SUPFAM" id="SSF50494">
    <property type="entry name" value="Trypsin-like serine proteases"/>
    <property type="match status" value="1"/>
</dbReference>
<dbReference type="HOGENOM" id="CLU_1017012_0_0_1"/>
<accession>A0A0E0M2R6</accession>
<proteinExistence type="predicted"/>
<reference evidence="1" key="2">
    <citation type="submission" date="2018-05" db="EMBL/GenBank/DDBJ databases">
        <title>OpunRS2 (Oryza punctata Reference Sequence Version 2).</title>
        <authorList>
            <person name="Zhang J."/>
            <person name="Kudrna D."/>
            <person name="Lee S."/>
            <person name="Talag J."/>
            <person name="Welchert J."/>
            <person name="Wing R.A."/>
        </authorList>
    </citation>
    <scope>NUCLEOTIDE SEQUENCE [LARGE SCALE GENOMIC DNA]</scope>
</reference>
<dbReference type="InterPro" id="IPR009003">
    <property type="entry name" value="Peptidase_S1_PA"/>
</dbReference>
<dbReference type="Gramene" id="OPUNC09G13100.1">
    <property type="protein sequence ID" value="OPUNC09G13100.1"/>
    <property type="gene ID" value="OPUNC09G13100"/>
</dbReference>
<name>A0A0E0M2R6_ORYPU</name>
<evidence type="ECO:0000313" key="1">
    <source>
        <dbReference type="EnsemblPlants" id="OPUNC09G13100.1"/>
    </source>
</evidence>
<dbReference type="EnsemblPlants" id="OPUNC09G13100.1">
    <property type="protein sequence ID" value="OPUNC09G13100.1"/>
    <property type="gene ID" value="OPUNC09G13100"/>
</dbReference>
<evidence type="ECO:0000313" key="2">
    <source>
        <dbReference type="Proteomes" id="UP000026962"/>
    </source>
</evidence>
<dbReference type="OMA" id="WSINEAP"/>
<dbReference type="Proteomes" id="UP000026962">
    <property type="component" value="Chromosome 9"/>
</dbReference>
<dbReference type="AlphaFoldDB" id="A0A0E0M2R6"/>